<dbReference type="Proteomes" id="UP000838756">
    <property type="component" value="Unassembled WGS sequence"/>
</dbReference>
<proteinExistence type="predicted"/>
<reference evidence="2" key="1">
    <citation type="submission" date="2022-03" db="EMBL/GenBank/DDBJ databases">
        <authorList>
            <person name="Lindestad O."/>
        </authorList>
    </citation>
    <scope>NUCLEOTIDE SEQUENCE</scope>
</reference>
<organism evidence="2 3">
    <name type="scientific">Pararge aegeria aegeria</name>
    <dbReference type="NCBI Taxonomy" id="348720"/>
    <lineage>
        <taxon>Eukaryota</taxon>
        <taxon>Metazoa</taxon>
        <taxon>Ecdysozoa</taxon>
        <taxon>Arthropoda</taxon>
        <taxon>Hexapoda</taxon>
        <taxon>Insecta</taxon>
        <taxon>Pterygota</taxon>
        <taxon>Neoptera</taxon>
        <taxon>Endopterygota</taxon>
        <taxon>Lepidoptera</taxon>
        <taxon>Glossata</taxon>
        <taxon>Ditrysia</taxon>
        <taxon>Papilionoidea</taxon>
        <taxon>Nymphalidae</taxon>
        <taxon>Satyrinae</taxon>
        <taxon>Satyrini</taxon>
        <taxon>Parargina</taxon>
        <taxon>Pararge</taxon>
    </lineage>
</organism>
<protein>
    <submittedName>
        <fullName evidence="2">Jg1302 protein</fullName>
    </submittedName>
</protein>
<keyword evidence="3" id="KW-1185">Reference proteome</keyword>
<evidence type="ECO:0000313" key="2">
    <source>
        <dbReference type="EMBL" id="CAH2235032.1"/>
    </source>
</evidence>
<dbReference type="AlphaFoldDB" id="A0A8S4RDW7"/>
<evidence type="ECO:0000313" key="3">
    <source>
        <dbReference type="Proteomes" id="UP000838756"/>
    </source>
</evidence>
<sequence length="115" mass="13334">MQISLIYDRFCFSPQQDPIGHNTVKVCEINKPSCFNIDHRKHQWHSANVPRHRTYCGGGMTEGKDLEASPQRYGLSVVERVKVVPLLSNHQNDLQQKPRQFSNSKLRSHQDHDLQ</sequence>
<feature type="region of interest" description="Disordered" evidence="1">
    <location>
        <begin position="89"/>
        <end position="115"/>
    </location>
</feature>
<name>A0A8S4RDW7_9NEOP</name>
<evidence type="ECO:0000256" key="1">
    <source>
        <dbReference type="SAM" id="MobiDB-lite"/>
    </source>
</evidence>
<accession>A0A8S4RDW7</accession>
<gene>
    <name evidence="2" type="primary">jg1302</name>
    <name evidence="2" type="ORF">PAEG_LOCUS12722</name>
</gene>
<dbReference type="EMBL" id="CAKXAJ010025107">
    <property type="protein sequence ID" value="CAH2235032.1"/>
    <property type="molecule type" value="Genomic_DNA"/>
</dbReference>
<comment type="caution">
    <text evidence="2">The sequence shown here is derived from an EMBL/GenBank/DDBJ whole genome shotgun (WGS) entry which is preliminary data.</text>
</comment>
<feature type="compositionally biased region" description="Polar residues" evidence="1">
    <location>
        <begin position="89"/>
        <end position="105"/>
    </location>
</feature>